<gene>
    <name evidence="1" type="ORF">COD09_24660</name>
</gene>
<name>A0A2C1D0W9_BACCE</name>
<dbReference type="Gene3D" id="2.60.40.1280">
    <property type="match status" value="1"/>
</dbReference>
<dbReference type="InterPro" id="IPR011252">
    <property type="entry name" value="Fibrogen-bd_dom1"/>
</dbReference>
<accession>A0A2C1D0W9</accession>
<dbReference type="EMBL" id="NULO01000121">
    <property type="protein sequence ID" value="PGS93960.1"/>
    <property type="molecule type" value="Genomic_DNA"/>
</dbReference>
<dbReference type="AlphaFoldDB" id="A0A2C1D0W9"/>
<comment type="caution">
    <text evidence="1">The sequence shown here is derived from an EMBL/GenBank/DDBJ whole genome shotgun (WGS) entry which is preliminary data.</text>
</comment>
<evidence type="ECO:0000313" key="1">
    <source>
        <dbReference type="EMBL" id="PGS93960.1"/>
    </source>
</evidence>
<dbReference type="GO" id="GO:0007155">
    <property type="term" value="P:cell adhesion"/>
    <property type="evidence" value="ECO:0007669"/>
    <property type="project" value="InterPro"/>
</dbReference>
<reference evidence="1 2" key="1">
    <citation type="submission" date="2017-09" db="EMBL/GenBank/DDBJ databases">
        <title>Large-scale bioinformatics analysis of Bacillus genomes uncovers conserved roles of natural products in bacterial physiology.</title>
        <authorList>
            <consortium name="Agbiome Team Llc"/>
            <person name="Bleich R.M."/>
            <person name="Grubbs K.J."/>
            <person name="Santa Maria K.C."/>
            <person name="Allen S.E."/>
            <person name="Farag S."/>
            <person name="Shank E.A."/>
            <person name="Bowers A."/>
        </authorList>
    </citation>
    <scope>NUCLEOTIDE SEQUENCE [LARGE SCALE GENOMIC DNA]</scope>
    <source>
        <strain evidence="1 2">AFS041432</strain>
    </source>
</reference>
<evidence type="ECO:0000313" key="2">
    <source>
        <dbReference type="Proteomes" id="UP000225872"/>
    </source>
</evidence>
<protein>
    <submittedName>
        <fullName evidence="1">Uncharacterized protein</fullName>
    </submittedName>
</protein>
<proteinExistence type="predicted"/>
<sequence length="80" mass="8727">MKVYSNQFSILMLLMLTIGQSLVPIIASAKELNTVGLLDSFKLDKSNLQSGELTEITVNFSGKNGSRLQPGDTLTHCLQN</sequence>
<organism evidence="1 2">
    <name type="scientific">Bacillus cereus</name>
    <dbReference type="NCBI Taxonomy" id="1396"/>
    <lineage>
        <taxon>Bacteria</taxon>
        <taxon>Bacillati</taxon>
        <taxon>Bacillota</taxon>
        <taxon>Bacilli</taxon>
        <taxon>Bacillales</taxon>
        <taxon>Bacillaceae</taxon>
        <taxon>Bacillus</taxon>
        <taxon>Bacillus cereus group</taxon>
    </lineage>
</organism>
<dbReference type="Proteomes" id="UP000225872">
    <property type="component" value="Unassembled WGS sequence"/>
</dbReference>